<dbReference type="Proteomes" id="UP001524586">
    <property type="component" value="Unassembled WGS sequence"/>
</dbReference>
<comment type="caution">
    <text evidence="1">The sequence shown here is derived from an EMBL/GenBank/DDBJ whole genome shotgun (WGS) entry which is preliminary data.</text>
</comment>
<reference evidence="1 2" key="1">
    <citation type="submission" date="2022-07" db="EMBL/GenBank/DDBJ databases">
        <title>Methylomonas rivi sp. nov., Methylomonas rosea sp. nov., Methylomonas aureus sp. nov. and Methylomonas subterranea sp. nov., four novel methanotrophs isolated from a freshwater creek and the deep terrestrial subsurface.</title>
        <authorList>
            <person name="Abin C."/>
            <person name="Sankaranarayanan K."/>
            <person name="Garner C."/>
            <person name="Sindelar R."/>
            <person name="Kotary K."/>
            <person name="Garner R."/>
            <person name="Barclay S."/>
            <person name="Lawson P."/>
            <person name="Krumholz L."/>
        </authorList>
    </citation>
    <scope>NUCLEOTIDE SEQUENCE [LARGE SCALE GENOMIC DNA]</scope>
    <source>
        <strain evidence="1 2">WSC-6</strain>
    </source>
</reference>
<evidence type="ECO:0000313" key="2">
    <source>
        <dbReference type="Proteomes" id="UP001524586"/>
    </source>
</evidence>
<dbReference type="RefSeq" id="WP_256614965.1">
    <property type="nucleotide sequence ID" value="NZ_JANIBK010000035.1"/>
</dbReference>
<gene>
    <name evidence="1" type="ORF">NP596_08900</name>
</gene>
<name>A0ABT1U4P1_9GAMM</name>
<protein>
    <submittedName>
        <fullName evidence="1">Uncharacterized protein</fullName>
    </submittedName>
</protein>
<proteinExistence type="predicted"/>
<organism evidence="1 2">
    <name type="scientific">Methylomonas rivi</name>
    <dbReference type="NCBI Taxonomy" id="2952226"/>
    <lineage>
        <taxon>Bacteria</taxon>
        <taxon>Pseudomonadati</taxon>
        <taxon>Pseudomonadota</taxon>
        <taxon>Gammaproteobacteria</taxon>
        <taxon>Methylococcales</taxon>
        <taxon>Methylococcaceae</taxon>
        <taxon>Methylomonas</taxon>
    </lineage>
</organism>
<dbReference type="EMBL" id="JANIBK010000035">
    <property type="protein sequence ID" value="MCQ8128576.1"/>
    <property type="molecule type" value="Genomic_DNA"/>
</dbReference>
<sequence length="66" mass="7667">MSIKNRLDKLEQRRTQKVSVTPCNLAPTLSLNAWMALFTPGFTGELTPEQVIECQQQKAWMKRHEH</sequence>
<evidence type="ECO:0000313" key="1">
    <source>
        <dbReference type="EMBL" id="MCQ8128576.1"/>
    </source>
</evidence>
<accession>A0ABT1U4P1</accession>
<keyword evidence="2" id="KW-1185">Reference proteome</keyword>